<dbReference type="InterPro" id="IPR023753">
    <property type="entry name" value="FAD/NAD-binding_dom"/>
</dbReference>
<dbReference type="PANTHER" id="PTHR43557">
    <property type="entry name" value="APOPTOSIS-INDUCING FACTOR 1"/>
    <property type="match status" value="1"/>
</dbReference>
<dbReference type="InterPro" id="IPR028202">
    <property type="entry name" value="Reductase_C"/>
</dbReference>
<keyword evidence="3" id="KW-0274">FAD</keyword>
<keyword evidence="4" id="KW-0560">Oxidoreductase</keyword>
<dbReference type="Pfam" id="PF14759">
    <property type="entry name" value="Reductase_C"/>
    <property type="match status" value="1"/>
</dbReference>
<dbReference type="RefSeq" id="WP_047845680.1">
    <property type="nucleotide sequence ID" value="NZ_AEJF01000053.1"/>
</dbReference>
<dbReference type="Gene3D" id="3.50.50.60">
    <property type="entry name" value="FAD/NAD(P)-binding domain"/>
    <property type="match status" value="2"/>
</dbReference>
<evidence type="ECO:0000256" key="2">
    <source>
        <dbReference type="ARBA" id="ARBA00022630"/>
    </source>
</evidence>
<dbReference type="OrthoDB" id="9769238at2"/>
<dbReference type="PANTHER" id="PTHR43557:SF2">
    <property type="entry name" value="RIESKE DOMAIN-CONTAINING PROTEIN-RELATED"/>
    <property type="match status" value="1"/>
</dbReference>
<keyword evidence="8" id="KW-1185">Reference proteome</keyword>
<dbReference type="EMBL" id="AEJF01000053">
    <property type="protein sequence ID" value="KLU27108.1"/>
    <property type="molecule type" value="Genomic_DNA"/>
</dbReference>
<comment type="caution">
    <text evidence="7">The sequence shown here is derived from an EMBL/GenBank/DDBJ whole genome shotgun (WGS) entry which is preliminary data.</text>
</comment>
<evidence type="ECO:0000256" key="4">
    <source>
        <dbReference type="ARBA" id="ARBA00023002"/>
    </source>
</evidence>
<reference evidence="7 8" key="1">
    <citation type="journal article" date="2015" name="Genome Announc.">
        <title>Draft Genome Sequence of Burkholderia sp. Strain PML1(12), an Ectomycorrhizosphere-Inhabiting Bacterium with Effective Mineral-Weathering Ability.</title>
        <authorList>
            <person name="Uroz S."/>
            <person name="Oger P."/>
        </authorList>
    </citation>
    <scope>NUCLEOTIDE SEQUENCE [LARGE SCALE GENOMIC DNA]</scope>
    <source>
        <strain evidence="8">PML1(12)</strain>
    </source>
</reference>
<dbReference type="InterPro" id="IPR050446">
    <property type="entry name" value="FAD-oxidoreductase/Apoptosis"/>
</dbReference>
<organism evidence="7 8">
    <name type="scientific">Caballeronia mineralivorans PML1(12)</name>
    <dbReference type="NCBI Taxonomy" id="908627"/>
    <lineage>
        <taxon>Bacteria</taxon>
        <taxon>Pseudomonadati</taxon>
        <taxon>Pseudomonadota</taxon>
        <taxon>Betaproteobacteria</taxon>
        <taxon>Burkholderiales</taxon>
        <taxon>Burkholderiaceae</taxon>
        <taxon>Caballeronia</taxon>
    </lineage>
</organism>
<dbReference type="PRINTS" id="PR00411">
    <property type="entry name" value="PNDRDTASEI"/>
</dbReference>
<feature type="domain" description="FAD/NAD(P)-binding" evidence="5">
    <location>
        <begin position="6"/>
        <end position="311"/>
    </location>
</feature>
<dbReference type="GO" id="GO:0051213">
    <property type="term" value="F:dioxygenase activity"/>
    <property type="evidence" value="ECO:0007669"/>
    <property type="project" value="UniProtKB-KW"/>
</dbReference>
<name>A0A0J1G4L2_9BURK</name>
<evidence type="ECO:0000313" key="8">
    <source>
        <dbReference type="Proteomes" id="UP000035963"/>
    </source>
</evidence>
<dbReference type="AlphaFoldDB" id="A0A0J1G4L2"/>
<dbReference type="SUPFAM" id="SSF51905">
    <property type="entry name" value="FAD/NAD(P)-binding domain"/>
    <property type="match status" value="2"/>
</dbReference>
<protein>
    <submittedName>
        <fullName evidence="7">Benzene 1,2-dioxygenase</fullName>
    </submittedName>
</protein>
<sequence>MNTHSHVAIVGAGHAGGRVAQHLRALGHSGRVTLIGAEAHAPYERPALSKEMLLGTTASESLVLAPSAFWMDDALAGIGIERVHATVESLDVDARRVRLHDGRHIGFDQLVVATGAAARRLPVPGRDLPGVHVLRTLDDCIALKAAFPACRELAIIGGGVIGMEVASSATKLGMRVTVLEAGSAIMNRCLPPLVSAWLEAQHAEHGVAVKKNVRVEKIVKTGERLQIVARSGDERLLTDADCVLMATGANCHPAFLHGTGLADTQGVHVDARCRSLLAPWLYAAGDVAYLRDAESGVALRQETWRNAENQARAVAEMLLGRSEPYRETPWMWTDQHGHAIQVTGTPDAAHEWIVRGSLETANATVVGLRDGCVQASVTINQSRDRRHIEALVTGRQAVDTLRIADTRHALKTFL</sequence>
<evidence type="ECO:0000259" key="6">
    <source>
        <dbReference type="Pfam" id="PF14759"/>
    </source>
</evidence>
<accession>A0A0J1G4L2</accession>
<dbReference type="GO" id="GO:0016651">
    <property type="term" value="F:oxidoreductase activity, acting on NAD(P)H"/>
    <property type="evidence" value="ECO:0007669"/>
    <property type="project" value="TreeGrafter"/>
</dbReference>
<dbReference type="SUPFAM" id="SSF55424">
    <property type="entry name" value="FAD/NAD-linked reductases, dimerisation (C-terminal) domain"/>
    <property type="match status" value="1"/>
</dbReference>
<proteinExistence type="predicted"/>
<feature type="domain" description="Reductase C-terminal" evidence="6">
    <location>
        <begin position="330"/>
        <end position="413"/>
    </location>
</feature>
<dbReference type="PATRIC" id="fig|908627.4.peg.1311"/>
<dbReference type="Proteomes" id="UP000035963">
    <property type="component" value="Unassembled WGS sequence"/>
</dbReference>
<evidence type="ECO:0000256" key="1">
    <source>
        <dbReference type="ARBA" id="ARBA00001974"/>
    </source>
</evidence>
<dbReference type="InterPro" id="IPR016156">
    <property type="entry name" value="FAD/NAD-linked_Rdtase_dimer_sf"/>
</dbReference>
<dbReference type="Gene3D" id="3.30.390.30">
    <property type="match status" value="1"/>
</dbReference>
<comment type="cofactor">
    <cofactor evidence="1">
        <name>FAD</name>
        <dbReference type="ChEBI" id="CHEBI:57692"/>
    </cofactor>
</comment>
<dbReference type="Pfam" id="PF07992">
    <property type="entry name" value="Pyr_redox_2"/>
    <property type="match status" value="1"/>
</dbReference>
<keyword evidence="2" id="KW-0285">Flavoprotein</keyword>
<evidence type="ECO:0000256" key="3">
    <source>
        <dbReference type="ARBA" id="ARBA00022827"/>
    </source>
</evidence>
<dbReference type="PRINTS" id="PR00368">
    <property type="entry name" value="FADPNR"/>
</dbReference>
<evidence type="ECO:0000313" key="7">
    <source>
        <dbReference type="EMBL" id="KLU27108.1"/>
    </source>
</evidence>
<dbReference type="GO" id="GO:0005737">
    <property type="term" value="C:cytoplasm"/>
    <property type="evidence" value="ECO:0007669"/>
    <property type="project" value="TreeGrafter"/>
</dbReference>
<gene>
    <name evidence="7" type="ORF">EOS_05920</name>
</gene>
<evidence type="ECO:0000259" key="5">
    <source>
        <dbReference type="Pfam" id="PF07992"/>
    </source>
</evidence>
<keyword evidence="7" id="KW-0223">Dioxygenase</keyword>
<dbReference type="InterPro" id="IPR036188">
    <property type="entry name" value="FAD/NAD-bd_sf"/>
</dbReference>